<evidence type="ECO:0000313" key="2">
    <source>
        <dbReference type="EMBL" id="JAC27753.1"/>
    </source>
</evidence>
<protein>
    <submittedName>
        <fullName evidence="2">Putative secreted protein</fullName>
    </submittedName>
</protein>
<reference evidence="2" key="1">
    <citation type="submission" date="2014-03" db="EMBL/GenBank/DDBJ databases">
        <title>The sialotranscriptome of Amblyomma triste, Amblyomma parvum and Amblyomma cajennense ticks, uncovered by 454-based RNA-seq.</title>
        <authorList>
            <person name="Garcia G.R."/>
            <person name="Gardinassi L.G."/>
            <person name="Ribeiro J.M."/>
            <person name="Anatriello E."/>
            <person name="Ferreira B.R."/>
            <person name="Moreira H.N."/>
            <person name="Mafra C."/>
            <person name="Olegario M.M."/>
            <person name="Szabo P.J."/>
            <person name="Miranda-Santos I.K."/>
            <person name="Maruyama S.R."/>
        </authorList>
    </citation>
    <scope>NUCLEOTIDE SEQUENCE</scope>
    <source>
        <strain evidence="2">Mato Grasso do Sul</strain>
        <tissue evidence="2">Salivary glands</tissue>
    </source>
</reference>
<feature type="signal peptide" evidence="1">
    <location>
        <begin position="1"/>
        <end position="23"/>
    </location>
</feature>
<organism evidence="2">
    <name type="scientific">Amblyomma triste</name>
    <name type="common">Neotropical tick</name>
    <dbReference type="NCBI Taxonomy" id="251400"/>
    <lineage>
        <taxon>Eukaryota</taxon>
        <taxon>Metazoa</taxon>
        <taxon>Ecdysozoa</taxon>
        <taxon>Arthropoda</taxon>
        <taxon>Chelicerata</taxon>
        <taxon>Arachnida</taxon>
        <taxon>Acari</taxon>
        <taxon>Parasitiformes</taxon>
        <taxon>Ixodida</taxon>
        <taxon>Ixodoidea</taxon>
        <taxon>Ixodidae</taxon>
        <taxon>Amblyomminae</taxon>
        <taxon>Amblyomma</taxon>
    </lineage>
</organism>
<accession>A0A023G4F3</accession>
<dbReference type="EMBL" id="GBBM01007665">
    <property type="protein sequence ID" value="JAC27753.1"/>
    <property type="molecule type" value="mRNA"/>
</dbReference>
<sequence>MNFALLFFMVVVMVNCYIGIGNTEKTDKKNGWDTACRYTVNGSHPVYLVRQHRQVPYQHPCKSYLCTKRGQLFVFTCDHHPTIKCKKHSNGKYPNCCPDLPLCTAQAQGTKNSSLSSLEQD</sequence>
<feature type="chain" id="PRO_5001516346" evidence="1">
    <location>
        <begin position="24"/>
        <end position="121"/>
    </location>
</feature>
<keyword evidence="1" id="KW-0732">Signal</keyword>
<dbReference type="AlphaFoldDB" id="A0A023G4F3"/>
<name>A0A023G4F3_AMBTT</name>
<evidence type="ECO:0000256" key="1">
    <source>
        <dbReference type="SAM" id="SignalP"/>
    </source>
</evidence>
<proteinExistence type="evidence at transcript level"/>